<accession>A0A2N5TQY5</accession>
<sequence length="144" mass="15589">MNKVVVRSTLANLNDHVIKSSQPVVFSFSSSSSFKLSIRYLLTSCKLSTFVQVCSSSVSPPLVACLLIHLSRSQKVCSSSVSPPLVACLLTHLSRSQKLKSLQKRCTLIATCTGQANIACKGTRAIHDGKFVERRAACTFIASR</sequence>
<dbReference type="Proteomes" id="UP000235392">
    <property type="component" value="Unassembled WGS sequence"/>
</dbReference>
<comment type="caution">
    <text evidence="1">The sequence shown here is derived from an EMBL/GenBank/DDBJ whole genome shotgun (WGS) entry which is preliminary data.</text>
</comment>
<evidence type="ECO:0000313" key="2">
    <source>
        <dbReference type="Proteomes" id="UP000235392"/>
    </source>
</evidence>
<protein>
    <submittedName>
        <fullName evidence="1">Uncharacterized protein</fullName>
    </submittedName>
</protein>
<organism evidence="1 2">
    <name type="scientific">Puccinia coronata f. sp. avenae</name>
    <dbReference type="NCBI Taxonomy" id="200324"/>
    <lineage>
        <taxon>Eukaryota</taxon>
        <taxon>Fungi</taxon>
        <taxon>Dikarya</taxon>
        <taxon>Basidiomycota</taxon>
        <taxon>Pucciniomycotina</taxon>
        <taxon>Pucciniomycetes</taxon>
        <taxon>Pucciniales</taxon>
        <taxon>Pucciniaceae</taxon>
        <taxon>Puccinia</taxon>
    </lineage>
</organism>
<reference evidence="1 2" key="1">
    <citation type="submission" date="2017-11" db="EMBL/GenBank/DDBJ databases">
        <title>De novo assembly and phasing of dikaryotic genomes from two isolates of Puccinia coronata f. sp. avenae, the causal agent of oat crown rust.</title>
        <authorList>
            <person name="Miller M.E."/>
            <person name="Zhang Y."/>
            <person name="Omidvar V."/>
            <person name="Sperschneider J."/>
            <person name="Schwessinger B."/>
            <person name="Raley C."/>
            <person name="Palmer J.M."/>
            <person name="Garnica D."/>
            <person name="Upadhyaya N."/>
            <person name="Rathjen J."/>
            <person name="Taylor J.M."/>
            <person name="Park R.F."/>
            <person name="Dodds P.N."/>
            <person name="Hirsch C.D."/>
            <person name="Kianian S.F."/>
            <person name="Figueroa M."/>
        </authorList>
    </citation>
    <scope>NUCLEOTIDE SEQUENCE [LARGE SCALE GENOMIC DNA]</scope>
    <source>
        <strain evidence="1">12SD80</strain>
    </source>
</reference>
<dbReference type="AlphaFoldDB" id="A0A2N5TQY5"/>
<evidence type="ECO:0000313" key="1">
    <source>
        <dbReference type="EMBL" id="PLW27848.1"/>
    </source>
</evidence>
<name>A0A2N5TQY5_9BASI</name>
<proteinExistence type="predicted"/>
<dbReference type="EMBL" id="PGCI01000389">
    <property type="protein sequence ID" value="PLW27848.1"/>
    <property type="molecule type" value="Genomic_DNA"/>
</dbReference>
<gene>
    <name evidence="1" type="ORF">PCASD_18742</name>
</gene>